<accession>A0A1G6KIL9</accession>
<gene>
    <name evidence="2" type="ORF">SAMN05216174_101927</name>
</gene>
<feature type="transmembrane region" description="Helical" evidence="1">
    <location>
        <begin position="43"/>
        <end position="61"/>
    </location>
</feature>
<dbReference type="RefSeq" id="WP_091448363.1">
    <property type="nucleotide sequence ID" value="NZ_FMZZ01000001.1"/>
</dbReference>
<sequence length="131" mass="14947">MKRPNPAQWLWYAFGGKLPDRHREWVLRDVTSRTWLLRHIARSLTQQAPFLAALYAVFGLWLAGPPLIVFMAMAMGLIVGTYYSLSYAAEASDARLAKYGYPPRHGSTVRNQERGAAESARYAAMWRDSRE</sequence>
<dbReference type="OrthoDB" id="5195204at2"/>
<dbReference type="EMBL" id="FMZZ01000001">
    <property type="protein sequence ID" value="SDC30678.1"/>
    <property type="molecule type" value="Genomic_DNA"/>
</dbReference>
<reference evidence="3" key="1">
    <citation type="submission" date="2016-10" db="EMBL/GenBank/DDBJ databases">
        <authorList>
            <person name="Varghese N."/>
            <person name="Submissions S."/>
        </authorList>
    </citation>
    <scope>NUCLEOTIDE SEQUENCE [LARGE SCALE GENOMIC DNA]</scope>
    <source>
        <strain evidence="3">IBRC-M 10403</strain>
    </source>
</reference>
<feature type="transmembrane region" description="Helical" evidence="1">
    <location>
        <begin position="67"/>
        <end position="85"/>
    </location>
</feature>
<keyword evidence="1" id="KW-1133">Transmembrane helix</keyword>
<dbReference type="Pfam" id="PF17240">
    <property type="entry name" value="DUF5313"/>
    <property type="match status" value="1"/>
</dbReference>
<protein>
    <recommendedName>
        <fullName evidence="4">DUF5313 domain-containing protein</fullName>
    </recommendedName>
</protein>
<name>A0A1G6KIL9_9PSEU</name>
<evidence type="ECO:0000313" key="3">
    <source>
        <dbReference type="Proteomes" id="UP000199501"/>
    </source>
</evidence>
<evidence type="ECO:0000256" key="1">
    <source>
        <dbReference type="SAM" id="Phobius"/>
    </source>
</evidence>
<evidence type="ECO:0008006" key="4">
    <source>
        <dbReference type="Google" id="ProtNLM"/>
    </source>
</evidence>
<keyword evidence="1" id="KW-0472">Membrane</keyword>
<keyword evidence="1" id="KW-0812">Transmembrane</keyword>
<dbReference type="InterPro" id="IPR035197">
    <property type="entry name" value="DUF5313"/>
</dbReference>
<organism evidence="2 3">
    <name type="scientific">Actinokineospora iranica</name>
    <dbReference type="NCBI Taxonomy" id="1271860"/>
    <lineage>
        <taxon>Bacteria</taxon>
        <taxon>Bacillati</taxon>
        <taxon>Actinomycetota</taxon>
        <taxon>Actinomycetes</taxon>
        <taxon>Pseudonocardiales</taxon>
        <taxon>Pseudonocardiaceae</taxon>
        <taxon>Actinokineospora</taxon>
    </lineage>
</organism>
<proteinExistence type="predicted"/>
<dbReference type="Proteomes" id="UP000199501">
    <property type="component" value="Unassembled WGS sequence"/>
</dbReference>
<dbReference type="STRING" id="1271860.SAMN05216174_101927"/>
<dbReference type="AlphaFoldDB" id="A0A1G6KIL9"/>
<evidence type="ECO:0000313" key="2">
    <source>
        <dbReference type="EMBL" id="SDC30678.1"/>
    </source>
</evidence>
<keyword evidence="3" id="KW-1185">Reference proteome</keyword>